<dbReference type="RefSeq" id="WP_210868401.1">
    <property type="nucleotide sequence ID" value="NZ_JAGPNL010000001.1"/>
</dbReference>
<keyword evidence="5" id="KW-1185">Reference proteome</keyword>
<feature type="region of interest" description="Disordered" evidence="1">
    <location>
        <begin position="100"/>
        <end position="161"/>
    </location>
</feature>
<feature type="region of interest" description="Disordered" evidence="1">
    <location>
        <begin position="1"/>
        <end position="23"/>
    </location>
</feature>
<evidence type="ECO:0000256" key="1">
    <source>
        <dbReference type="SAM" id="MobiDB-lite"/>
    </source>
</evidence>
<evidence type="ECO:0000259" key="3">
    <source>
        <dbReference type="Pfam" id="PF10708"/>
    </source>
</evidence>
<evidence type="ECO:0000313" key="5">
    <source>
        <dbReference type="Proteomes" id="UP000677875"/>
    </source>
</evidence>
<feature type="region of interest" description="Disordered" evidence="1">
    <location>
        <begin position="37"/>
        <end position="68"/>
    </location>
</feature>
<dbReference type="Pfam" id="PF10708">
    <property type="entry name" value="DUF2510"/>
    <property type="match status" value="1"/>
</dbReference>
<feature type="domain" description="DUF2510" evidence="3">
    <location>
        <begin position="7"/>
        <end position="44"/>
    </location>
</feature>
<proteinExistence type="predicted"/>
<evidence type="ECO:0000256" key="2">
    <source>
        <dbReference type="SAM" id="Phobius"/>
    </source>
</evidence>
<accession>A0A940XFN0</accession>
<comment type="caution">
    <text evidence="4">The sequence shown here is derived from an EMBL/GenBank/DDBJ whole genome shotgun (WGS) entry which is preliminary data.</text>
</comment>
<reference evidence="4" key="1">
    <citation type="submission" date="2021-04" db="EMBL/GenBank/DDBJ databases">
        <title>Genome seq and assembly of Streptomyces sp. RG38.</title>
        <authorList>
            <person name="Chhetri G."/>
        </authorList>
    </citation>
    <scope>NUCLEOTIDE SEQUENCE</scope>
    <source>
        <strain evidence="4">RG38</strain>
    </source>
</reference>
<keyword evidence="2" id="KW-0472">Membrane</keyword>
<name>A0A940XFN0_9ACTN</name>
<organism evidence="4 5">
    <name type="scientific">Streptomyces tagetis</name>
    <dbReference type="NCBI Taxonomy" id="2820809"/>
    <lineage>
        <taxon>Bacteria</taxon>
        <taxon>Bacillati</taxon>
        <taxon>Actinomycetota</taxon>
        <taxon>Actinomycetes</taxon>
        <taxon>Kitasatosporales</taxon>
        <taxon>Streptomycetaceae</taxon>
        <taxon>Streptomyces</taxon>
    </lineage>
</organism>
<gene>
    <name evidence="4" type="ORF">J5Y05_04415</name>
</gene>
<feature type="transmembrane region" description="Helical" evidence="2">
    <location>
        <begin position="75"/>
        <end position="96"/>
    </location>
</feature>
<evidence type="ECO:0000313" key="4">
    <source>
        <dbReference type="EMBL" id="MBQ0825756.1"/>
    </source>
</evidence>
<dbReference type="Proteomes" id="UP000677875">
    <property type="component" value="Unassembled WGS sequence"/>
</dbReference>
<dbReference type="EMBL" id="JAGPNL010000001">
    <property type="protein sequence ID" value="MBQ0825756.1"/>
    <property type="molecule type" value="Genomic_DNA"/>
</dbReference>
<dbReference type="InterPro" id="IPR018929">
    <property type="entry name" value="DUF2510"/>
</dbReference>
<keyword evidence="2" id="KW-1133">Transmembrane helix</keyword>
<protein>
    <submittedName>
        <fullName evidence="4">DUF2510 domain-containing protein</fullName>
    </submittedName>
</protein>
<sequence length="313" mass="31738">MTQATPPGWYPDPGQKSDGPATERWWDGEAWTDRVRPAGQGAAWVPPGQPPAGGAAYPAYPAYPTPPARRRGVRAGIAVAVAVAVLAGLGTGVYVLTRPGEDRASATQDGRGPGREDPFGGPGGGGGSPDAPDSAPPTVDSGSVTDRVSGISLPVPDGWHGESMAVGAQVTADDSYDCPGDTSKTCVKGGAYSAPALVLGTRGETAEEIAKADIEENAEESYGSAYGGIGSHEELASEAVTVAGQKGWRVRWKAVTGKGSDGYVESLAFPSPSAPQRIVVVRVGVDVDQGQAVFDDIAKGIRAASGGGDGQDI</sequence>
<feature type="compositionally biased region" description="Low complexity" evidence="1">
    <location>
        <begin position="37"/>
        <end position="60"/>
    </location>
</feature>
<keyword evidence="2" id="KW-0812">Transmembrane</keyword>
<dbReference type="AlphaFoldDB" id="A0A940XFN0"/>